<keyword evidence="2" id="KW-1185">Reference proteome</keyword>
<dbReference type="AlphaFoldDB" id="A0A2N9JG23"/>
<dbReference type="OrthoDB" id="2302572at2"/>
<organism evidence="1 2">
    <name type="scientific">Micropruina glycogenica</name>
    <dbReference type="NCBI Taxonomy" id="75385"/>
    <lineage>
        <taxon>Bacteria</taxon>
        <taxon>Bacillati</taxon>
        <taxon>Actinomycetota</taxon>
        <taxon>Actinomycetes</taxon>
        <taxon>Propionibacteriales</taxon>
        <taxon>Nocardioidaceae</taxon>
        <taxon>Micropruina</taxon>
    </lineage>
</organism>
<dbReference type="EMBL" id="LT985188">
    <property type="protein sequence ID" value="SPD86479.1"/>
    <property type="molecule type" value="Genomic_DNA"/>
</dbReference>
<evidence type="ECO:0000313" key="2">
    <source>
        <dbReference type="Proteomes" id="UP000238164"/>
    </source>
</evidence>
<evidence type="ECO:0000313" key="1">
    <source>
        <dbReference type="EMBL" id="SPD86479.1"/>
    </source>
</evidence>
<gene>
    <name evidence="1" type="ORF">MPLG2_1443</name>
</gene>
<dbReference type="Proteomes" id="UP000238164">
    <property type="component" value="Chromosome 1"/>
</dbReference>
<sequence>MRPTADGVVDFTAYHSETEGSVGTSGASMEKSFFKGKSSQKSFGLSISLGGSSHGQPTPVAGYVFDTAAIKDPLLAMLEHFG</sequence>
<reference evidence="1 2" key="1">
    <citation type="submission" date="2018-02" db="EMBL/GenBank/DDBJ databases">
        <authorList>
            <person name="Cohen D.B."/>
            <person name="Kent A.D."/>
        </authorList>
    </citation>
    <scope>NUCLEOTIDE SEQUENCE [LARGE SCALE GENOMIC DNA]</scope>
    <source>
        <strain evidence="1">1</strain>
    </source>
</reference>
<dbReference type="RefSeq" id="WP_158680928.1">
    <property type="nucleotide sequence ID" value="NZ_BAAAGO010000033.1"/>
</dbReference>
<name>A0A2N9JG23_9ACTN</name>
<protein>
    <submittedName>
        <fullName evidence="1">Uncharacterized protein</fullName>
    </submittedName>
</protein>
<accession>A0A2N9JG23</accession>
<proteinExistence type="predicted"/>
<dbReference type="KEGG" id="mgg:MPLG2_1443"/>